<sequence>MKELKGIEEKILDRALYLFGKNGSTNVSIRTIVKEAEVNVSAINYYFGSKDNMLKYVKQFYIDNITQAYSPLDYEELSNEERLIRCANEIIEYSLRYPGVLVMNKEATDSKEKDEMDVKIIETTKEKNRKLDSTLIEVLNCEGEEVKYKRAIFISSIIYPFMGEDHEFFGEEISNNIDSRLNYIKYILKMLKGNDMKM</sequence>
<dbReference type="PROSITE" id="PS50977">
    <property type="entry name" value="HTH_TETR_2"/>
    <property type="match status" value="1"/>
</dbReference>
<organism evidence="4 5">
    <name type="scientific">Clostridium tertium</name>
    <dbReference type="NCBI Taxonomy" id="1559"/>
    <lineage>
        <taxon>Bacteria</taxon>
        <taxon>Bacillati</taxon>
        <taxon>Bacillota</taxon>
        <taxon>Clostridia</taxon>
        <taxon>Eubacteriales</taxon>
        <taxon>Clostridiaceae</taxon>
        <taxon>Clostridium</taxon>
    </lineage>
</organism>
<keyword evidence="5" id="KW-1185">Reference proteome</keyword>
<protein>
    <submittedName>
        <fullName evidence="4">TetR family transcriptional regulator</fullName>
    </submittedName>
</protein>
<evidence type="ECO:0000259" key="3">
    <source>
        <dbReference type="PROSITE" id="PS50977"/>
    </source>
</evidence>
<proteinExistence type="predicted"/>
<dbReference type="GO" id="GO:0003677">
    <property type="term" value="F:DNA binding"/>
    <property type="evidence" value="ECO:0007669"/>
    <property type="project" value="UniProtKB-UniRule"/>
</dbReference>
<name>A0A9X3XGX8_9CLOT</name>
<gene>
    <name evidence="4" type="ORF">NE398_04320</name>
</gene>
<dbReference type="InterPro" id="IPR001647">
    <property type="entry name" value="HTH_TetR"/>
</dbReference>
<dbReference type="PRINTS" id="PR00455">
    <property type="entry name" value="HTHTETR"/>
</dbReference>
<dbReference type="SUPFAM" id="SSF46689">
    <property type="entry name" value="Homeodomain-like"/>
    <property type="match status" value="1"/>
</dbReference>
<evidence type="ECO:0000313" key="5">
    <source>
        <dbReference type="Proteomes" id="UP001141183"/>
    </source>
</evidence>
<dbReference type="Gene3D" id="1.10.357.10">
    <property type="entry name" value="Tetracycline Repressor, domain 2"/>
    <property type="match status" value="1"/>
</dbReference>
<dbReference type="EMBL" id="JAMRYU010000003">
    <property type="protein sequence ID" value="MDC4239395.1"/>
    <property type="molecule type" value="Genomic_DNA"/>
</dbReference>
<reference evidence="4" key="1">
    <citation type="submission" date="2022-05" db="EMBL/GenBank/DDBJ databases">
        <title>Draft genome sequence of Clostridium tertium strain CP3 isolated from Peru.</title>
        <authorList>
            <person name="Hurtado R."/>
            <person name="Lima L."/>
            <person name="Sousa T."/>
            <person name="Jaiswal A.K."/>
            <person name="Tiwari S."/>
            <person name="Maturrano L."/>
            <person name="Brenig B."/>
            <person name="Azevedo V."/>
        </authorList>
    </citation>
    <scope>NUCLEOTIDE SEQUENCE</scope>
    <source>
        <strain evidence="4">CP3</strain>
    </source>
</reference>
<feature type="DNA-binding region" description="H-T-H motif" evidence="2">
    <location>
        <begin position="28"/>
        <end position="47"/>
    </location>
</feature>
<dbReference type="GeneID" id="93043455"/>
<dbReference type="Proteomes" id="UP001141183">
    <property type="component" value="Unassembled WGS sequence"/>
</dbReference>
<comment type="caution">
    <text evidence="4">The sequence shown here is derived from an EMBL/GenBank/DDBJ whole genome shotgun (WGS) entry which is preliminary data.</text>
</comment>
<evidence type="ECO:0000313" key="4">
    <source>
        <dbReference type="EMBL" id="MDC4239395.1"/>
    </source>
</evidence>
<dbReference type="RefSeq" id="WP_008681410.1">
    <property type="nucleotide sequence ID" value="NZ_BAAACM010000013.1"/>
</dbReference>
<feature type="domain" description="HTH tetR-type" evidence="3">
    <location>
        <begin position="5"/>
        <end position="65"/>
    </location>
</feature>
<evidence type="ECO:0000256" key="2">
    <source>
        <dbReference type="PROSITE-ProRule" id="PRU00335"/>
    </source>
</evidence>
<accession>A0A9X3XGX8</accession>
<evidence type="ECO:0000256" key="1">
    <source>
        <dbReference type="ARBA" id="ARBA00023125"/>
    </source>
</evidence>
<dbReference type="AlphaFoldDB" id="A0A9X3XGX8"/>
<dbReference type="InterPro" id="IPR009057">
    <property type="entry name" value="Homeodomain-like_sf"/>
</dbReference>
<keyword evidence="1 2" id="KW-0238">DNA-binding</keyword>
<dbReference type="Pfam" id="PF00440">
    <property type="entry name" value="TetR_N"/>
    <property type="match status" value="1"/>
</dbReference>